<dbReference type="AlphaFoldDB" id="B7ATT6"/>
<comment type="caution">
    <text evidence="2">The sequence shown here is derived from an EMBL/GenBank/DDBJ whole genome shotgun (WGS) entry which is preliminary data.</text>
</comment>
<dbReference type="Gene3D" id="2.30.30.40">
    <property type="entry name" value="SH3 Domains"/>
    <property type="match status" value="1"/>
</dbReference>
<dbReference type="SUPFAM" id="SSF50341">
    <property type="entry name" value="CheW-like"/>
    <property type="match status" value="1"/>
</dbReference>
<feature type="domain" description="CheW-like" evidence="1">
    <location>
        <begin position="18"/>
        <end position="158"/>
    </location>
</feature>
<dbReference type="HOGENOM" id="CLU_048995_3_1_9"/>
<name>B7ATT6_9FIRM</name>
<dbReference type="STRING" id="483218.BACPEC_01558"/>
<accession>B7ATT6</accession>
<dbReference type="eggNOG" id="COG0835">
    <property type="taxonomic scope" value="Bacteria"/>
</dbReference>
<dbReference type="PANTHER" id="PTHR22617">
    <property type="entry name" value="CHEMOTAXIS SENSOR HISTIDINE KINASE-RELATED"/>
    <property type="match status" value="1"/>
</dbReference>
<evidence type="ECO:0000313" key="3">
    <source>
        <dbReference type="Proteomes" id="UP000003136"/>
    </source>
</evidence>
<organism evidence="2 3">
    <name type="scientific">[Bacteroides] pectinophilus ATCC 43243</name>
    <dbReference type="NCBI Taxonomy" id="483218"/>
    <lineage>
        <taxon>Bacteria</taxon>
        <taxon>Bacillati</taxon>
        <taxon>Bacillota</taxon>
        <taxon>Clostridia</taxon>
        <taxon>Eubacteriales</taxon>
    </lineage>
</organism>
<evidence type="ECO:0000313" key="2">
    <source>
        <dbReference type="EMBL" id="EEC57070.1"/>
    </source>
</evidence>
<proteinExistence type="predicted"/>
<dbReference type="InterPro" id="IPR002545">
    <property type="entry name" value="CheW-lke_dom"/>
</dbReference>
<dbReference type="GO" id="GO:0007165">
    <property type="term" value="P:signal transduction"/>
    <property type="evidence" value="ECO:0007669"/>
    <property type="project" value="InterPro"/>
</dbReference>
<dbReference type="PROSITE" id="PS50851">
    <property type="entry name" value="CHEW"/>
    <property type="match status" value="1"/>
</dbReference>
<gene>
    <name evidence="2" type="ORF">BACPEC_01558</name>
</gene>
<evidence type="ECO:0000259" key="1">
    <source>
        <dbReference type="PROSITE" id="PS50851"/>
    </source>
</evidence>
<dbReference type="PANTHER" id="PTHR22617:SF23">
    <property type="entry name" value="CHEMOTAXIS PROTEIN CHEW"/>
    <property type="match status" value="1"/>
</dbReference>
<dbReference type="Gene3D" id="2.40.50.180">
    <property type="entry name" value="CheA-289, Domain 4"/>
    <property type="match status" value="1"/>
</dbReference>
<dbReference type="Pfam" id="PF01584">
    <property type="entry name" value="CheW"/>
    <property type="match status" value="1"/>
</dbReference>
<protein>
    <recommendedName>
        <fullName evidence="1">CheW-like domain-containing protein</fullName>
    </recommendedName>
</protein>
<keyword evidence="3" id="KW-1185">Reference proteome</keyword>
<dbReference type="InterPro" id="IPR036061">
    <property type="entry name" value="CheW-like_dom_sf"/>
</dbReference>
<dbReference type="GO" id="GO:0005829">
    <property type="term" value="C:cytosol"/>
    <property type="evidence" value="ECO:0007669"/>
    <property type="project" value="TreeGrafter"/>
</dbReference>
<reference evidence="2 3" key="1">
    <citation type="submission" date="2008-11" db="EMBL/GenBank/DDBJ databases">
        <title>Draft genome sequence of Bacteroides pectinophilus (ATCC 43243).</title>
        <authorList>
            <person name="Sudarsanam P."/>
            <person name="Ley R."/>
            <person name="Guruge J."/>
            <person name="Turnbaugh P.J."/>
            <person name="Mahowald M."/>
            <person name="Liep D."/>
            <person name="Gordon J."/>
        </authorList>
    </citation>
    <scope>NUCLEOTIDE SEQUENCE [LARGE SCALE GENOMIC DNA]</scope>
    <source>
        <strain evidence="2 3">ATCC 43243</strain>
    </source>
</reference>
<dbReference type="GO" id="GO:0006935">
    <property type="term" value="P:chemotaxis"/>
    <property type="evidence" value="ECO:0007669"/>
    <property type="project" value="InterPro"/>
</dbReference>
<reference evidence="2 3" key="2">
    <citation type="submission" date="2008-11" db="EMBL/GenBank/DDBJ databases">
        <authorList>
            <person name="Fulton L."/>
            <person name="Clifton S."/>
            <person name="Fulton B."/>
            <person name="Xu J."/>
            <person name="Minx P."/>
            <person name="Pepin K.H."/>
            <person name="Johnson M."/>
            <person name="Bhonagiri V."/>
            <person name="Nash W.E."/>
            <person name="Mardis E.R."/>
            <person name="Wilson R.K."/>
        </authorList>
    </citation>
    <scope>NUCLEOTIDE SEQUENCE [LARGE SCALE GENOMIC DNA]</scope>
    <source>
        <strain evidence="2 3">ATCC 43243</strain>
    </source>
</reference>
<dbReference type="EMBL" id="ABVQ01000036">
    <property type="protein sequence ID" value="EEC57070.1"/>
    <property type="molecule type" value="Genomic_DNA"/>
</dbReference>
<dbReference type="InterPro" id="IPR039315">
    <property type="entry name" value="CheW"/>
</dbReference>
<dbReference type="Proteomes" id="UP000003136">
    <property type="component" value="Unassembled WGS sequence"/>
</dbReference>
<dbReference type="SMART" id="SM00260">
    <property type="entry name" value="CheW"/>
    <property type="match status" value="1"/>
</dbReference>
<sequence>MGELKVIDNNRNEADETAVQYIVVKVGNEQYGIDIQYIDNIVKSQRITRVPKTQKYYNGVINLRGEIIPVMSIRVRLGLEPDVFTDKTRIIIIKLENATIGIIVDQVNEVITLESTDIEKGPHEKSEEANGYICGIGKYKGELVSLLDIVGVIVEKEG</sequence>